<feature type="domain" description="C2H2-type" evidence="6">
    <location>
        <begin position="203"/>
        <end position="230"/>
    </location>
</feature>
<dbReference type="VEuPathDB" id="VectorBase:PPAI001324"/>
<dbReference type="SMART" id="SM00355">
    <property type="entry name" value="ZnF_C2H2"/>
    <property type="match status" value="6"/>
</dbReference>
<evidence type="ECO:0000256" key="5">
    <source>
        <dbReference type="SAM" id="MobiDB-lite"/>
    </source>
</evidence>
<feature type="domain" description="C2H2-type" evidence="6">
    <location>
        <begin position="288"/>
        <end position="315"/>
    </location>
</feature>
<protein>
    <recommendedName>
        <fullName evidence="6">C2H2-type domain-containing protein</fullName>
    </recommendedName>
</protein>
<dbReference type="Proteomes" id="UP000092462">
    <property type="component" value="Unassembled WGS sequence"/>
</dbReference>
<dbReference type="InterPro" id="IPR013087">
    <property type="entry name" value="Znf_C2H2_type"/>
</dbReference>
<dbReference type="VEuPathDB" id="VectorBase:PPAPM1_007589"/>
<dbReference type="AlphaFoldDB" id="A0A1B0D1V1"/>
<dbReference type="Pfam" id="PF00096">
    <property type="entry name" value="zf-C2H2"/>
    <property type="match status" value="1"/>
</dbReference>
<feature type="compositionally biased region" description="Low complexity" evidence="5">
    <location>
        <begin position="73"/>
        <end position="87"/>
    </location>
</feature>
<keyword evidence="3" id="KW-0863">Zinc-finger</keyword>
<dbReference type="PROSITE" id="PS00028">
    <property type="entry name" value="ZINC_FINGER_C2H2_1"/>
    <property type="match status" value="3"/>
</dbReference>
<dbReference type="Gene3D" id="3.30.160.60">
    <property type="entry name" value="Classic Zinc Finger"/>
    <property type="match status" value="2"/>
</dbReference>
<dbReference type="EMBL" id="AJVK01022393">
    <property type="status" value="NOT_ANNOTATED_CDS"/>
    <property type="molecule type" value="Genomic_DNA"/>
</dbReference>
<dbReference type="PROSITE" id="PS50157">
    <property type="entry name" value="ZINC_FINGER_C2H2_2"/>
    <property type="match status" value="3"/>
</dbReference>
<dbReference type="InterPro" id="IPR036236">
    <property type="entry name" value="Znf_C2H2_sf"/>
</dbReference>
<dbReference type="EnsemblMetazoa" id="PPAI001324-RA">
    <property type="protein sequence ID" value="PPAI001324-PA"/>
    <property type="gene ID" value="PPAI001324"/>
</dbReference>
<evidence type="ECO:0000256" key="2">
    <source>
        <dbReference type="ARBA" id="ARBA00022737"/>
    </source>
</evidence>
<evidence type="ECO:0000256" key="1">
    <source>
        <dbReference type="ARBA" id="ARBA00022723"/>
    </source>
</evidence>
<name>A0A1B0D1V1_PHLPP</name>
<feature type="region of interest" description="Disordered" evidence="5">
    <location>
        <begin position="63"/>
        <end position="95"/>
    </location>
</feature>
<reference evidence="7" key="1">
    <citation type="submission" date="2022-08" db="UniProtKB">
        <authorList>
            <consortium name="EnsemblMetazoa"/>
        </authorList>
    </citation>
    <scope>IDENTIFICATION</scope>
    <source>
        <strain evidence="7">Israel</strain>
    </source>
</reference>
<feature type="domain" description="C2H2-type" evidence="6">
    <location>
        <begin position="259"/>
        <end position="287"/>
    </location>
</feature>
<evidence type="ECO:0000256" key="3">
    <source>
        <dbReference type="ARBA" id="ARBA00022771"/>
    </source>
</evidence>
<keyword evidence="2" id="KW-0677">Repeat</keyword>
<evidence type="ECO:0000313" key="7">
    <source>
        <dbReference type="EnsemblMetazoa" id="PPAI001324-PA"/>
    </source>
</evidence>
<dbReference type="PANTHER" id="PTHR24379">
    <property type="entry name" value="KRAB AND ZINC FINGER DOMAIN-CONTAINING"/>
    <property type="match status" value="1"/>
</dbReference>
<organism evidence="7 8">
    <name type="scientific">Phlebotomus papatasi</name>
    <name type="common">Sandfly</name>
    <dbReference type="NCBI Taxonomy" id="29031"/>
    <lineage>
        <taxon>Eukaryota</taxon>
        <taxon>Metazoa</taxon>
        <taxon>Ecdysozoa</taxon>
        <taxon>Arthropoda</taxon>
        <taxon>Hexapoda</taxon>
        <taxon>Insecta</taxon>
        <taxon>Pterygota</taxon>
        <taxon>Neoptera</taxon>
        <taxon>Endopterygota</taxon>
        <taxon>Diptera</taxon>
        <taxon>Nematocera</taxon>
        <taxon>Psychodoidea</taxon>
        <taxon>Psychodidae</taxon>
        <taxon>Phlebotomus</taxon>
        <taxon>Phlebotomus</taxon>
    </lineage>
</organism>
<dbReference type="PANTHER" id="PTHR24379:SF121">
    <property type="entry name" value="C2H2-TYPE DOMAIN-CONTAINING PROTEIN"/>
    <property type="match status" value="1"/>
</dbReference>
<keyword evidence="4" id="KW-0862">Zinc</keyword>
<proteinExistence type="predicted"/>
<keyword evidence="8" id="KW-1185">Reference proteome</keyword>
<accession>A0A1B0D1V1</accession>
<evidence type="ECO:0000256" key="4">
    <source>
        <dbReference type="ARBA" id="ARBA00022833"/>
    </source>
</evidence>
<dbReference type="SUPFAM" id="SSF57667">
    <property type="entry name" value="beta-beta-alpha zinc fingers"/>
    <property type="match status" value="1"/>
</dbReference>
<keyword evidence="1" id="KW-0479">Metal-binding</keyword>
<dbReference type="GO" id="GO:0008270">
    <property type="term" value="F:zinc ion binding"/>
    <property type="evidence" value="ECO:0007669"/>
    <property type="project" value="UniProtKB-KW"/>
</dbReference>
<sequence length="317" mass="36654">MLKTVGKYETETKVFVFKVKEKTEAALVNIFDSTNNYVDEFSLVPVDENFEVTEDFLARKFEEDNEHSTEEGASVSQSNAESSSQASPVKSPGKGLQNCDLCGKQVTNLSQHRKHHKEKITCKVCNRPVRKAVSHRHVCNLKFYGCICGARFALKSEIEGHLRTLRKKEIWERKHEFQCCRCLTQLAKVDDLEGHLSIEHKIFICLLCYKNFPNEGSLWEHRDNHHREMITCSVCSLILPSKESLTHHMKFIHVVDGNVTCSLCFWIFSTKEELKCHMEDVHENTKGYTCKFCGKVRFRADSLTRHMINHQKKKKAK</sequence>
<evidence type="ECO:0000259" key="6">
    <source>
        <dbReference type="PROSITE" id="PS50157"/>
    </source>
</evidence>
<evidence type="ECO:0000313" key="8">
    <source>
        <dbReference type="Proteomes" id="UP000092462"/>
    </source>
</evidence>